<evidence type="ECO:0000313" key="8">
    <source>
        <dbReference type="Proteomes" id="UP000283095"/>
    </source>
</evidence>
<evidence type="ECO:0000313" key="7">
    <source>
        <dbReference type="EMBL" id="AZV41135.1"/>
    </source>
</evidence>
<keyword evidence="1" id="KW-0805">Transcription regulation</keyword>
<dbReference type="OrthoDB" id="9812325at2"/>
<dbReference type="CDD" id="cd00038">
    <property type="entry name" value="CAP_ED"/>
    <property type="match status" value="1"/>
</dbReference>
<gene>
    <name evidence="7" type="ORF">BAOM_0479</name>
</gene>
<proteinExistence type="predicted"/>
<dbReference type="GO" id="GO:0003677">
    <property type="term" value="F:DNA binding"/>
    <property type="evidence" value="ECO:0007669"/>
    <property type="project" value="UniProtKB-KW"/>
</dbReference>
<organism evidence="7 8">
    <name type="scientific">Peribacillus asahii</name>
    <dbReference type="NCBI Taxonomy" id="228899"/>
    <lineage>
        <taxon>Bacteria</taxon>
        <taxon>Bacillati</taxon>
        <taxon>Bacillota</taxon>
        <taxon>Bacilli</taxon>
        <taxon>Bacillales</taxon>
        <taxon>Bacillaceae</taxon>
        <taxon>Peribacillus</taxon>
    </lineage>
</organism>
<sequence length="209" mass="24590">MIIFQYTYINWENYLEFGIRQFFKEKTVVYKQDTIGDGFYYVHKGLIKVSTSTTKEKDRMLNIVVPGQLLGVQTMDQQVHFTTAVTAKDSILYYFPYKKFKELIRLQPKFLKLFTKTVIQKIHGLAGLINLNSHSAESQIALILLNICYDFKDYEVHLTQKDLVMCTGLTRITIYKILKQWQEENLIEIQSRKLLIKDPDLLKNYVINS</sequence>
<dbReference type="Proteomes" id="UP000283095">
    <property type="component" value="Chromosome"/>
</dbReference>
<accession>A0A3T0KLN1</accession>
<dbReference type="InterPro" id="IPR000595">
    <property type="entry name" value="cNMP-bd_dom"/>
</dbReference>
<evidence type="ECO:0000259" key="5">
    <source>
        <dbReference type="PROSITE" id="PS50042"/>
    </source>
</evidence>
<keyword evidence="4" id="KW-0804">Transcription</keyword>
<evidence type="ECO:0000256" key="3">
    <source>
        <dbReference type="ARBA" id="ARBA00023159"/>
    </source>
</evidence>
<reference evidence="7 8" key="1">
    <citation type="submission" date="2018-01" db="EMBL/GenBank/DDBJ databases">
        <title>Bacillus asahii Genome sequencing and assembly.</title>
        <authorList>
            <person name="Jiang H."/>
            <person name="Feng Y."/>
            <person name="Zhao F."/>
            <person name="Lin X."/>
        </authorList>
    </citation>
    <scope>NUCLEOTIDE SEQUENCE [LARGE SCALE GENOMIC DNA]</scope>
    <source>
        <strain evidence="7 8">OM18</strain>
    </source>
</reference>
<dbReference type="AlphaFoldDB" id="A0A3T0KLN1"/>
<dbReference type="GO" id="GO:0006355">
    <property type="term" value="P:regulation of DNA-templated transcription"/>
    <property type="evidence" value="ECO:0007669"/>
    <property type="project" value="InterPro"/>
</dbReference>
<dbReference type="Pfam" id="PF00027">
    <property type="entry name" value="cNMP_binding"/>
    <property type="match status" value="1"/>
</dbReference>
<evidence type="ECO:0000256" key="4">
    <source>
        <dbReference type="ARBA" id="ARBA00023163"/>
    </source>
</evidence>
<dbReference type="InterPro" id="IPR036390">
    <property type="entry name" value="WH_DNA-bd_sf"/>
</dbReference>
<name>A0A3T0KLN1_9BACI</name>
<dbReference type="PROSITE" id="PS51063">
    <property type="entry name" value="HTH_CRP_2"/>
    <property type="match status" value="1"/>
</dbReference>
<dbReference type="KEGG" id="pasa:BAOM_0479"/>
<dbReference type="PROSITE" id="PS50042">
    <property type="entry name" value="CNMP_BINDING_3"/>
    <property type="match status" value="1"/>
</dbReference>
<evidence type="ECO:0000259" key="6">
    <source>
        <dbReference type="PROSITE" id="PS51063"/>
    </source>
</evidence>
<evidence type="ECO:0000256" key="1">
    <source>
        <dbReference type="ARBA" id="ARBA00023015"/>
    </source>
</evidence>
<keyword evidence="2" id="KW-0238">DNA-binding</keyword>
<keyword evidence="3" id="KW-0010">Activator</keyword>
<dbReference type="Gene3D" id="2.60.120.10">
    <property type="entry name" value="Jelly Rolls"/>
    <property type="match status" value="1"/>
</dbReference>
<dbReference type="EMBL" id="CP026095">
    <property type="protein sequence ID" value="AZV41135.1"/>
    <property type="molecule type" value="Genomic_DNA"/>
</dbReference>
<dbReference type="Pfam" id="PF13545">
    <property type="entry name" value="HTH_Crp_2"/>
    <property type="match status" value="1"/>
</dbReference>
<evidence type="ECO:0000256" key="2">
    <source>
        <dbReference type="ARBA" id="ARBA00023125"/>
    </source>
</evidence>
<dbReference type="SUPFAM" id="SSF51206">
    <property type="entry name" value="cAMP-binding domain-like"/>
    <property type="match status" value="1"/>
</dbReference>
<dbReference type="InterPro" id="IPR018490">
    <property type="entry name" value="cNMP-bd_dom_sf"/>
</dbReference>
<dbReference type="InterPro" id="IPR014710">
    <property type="entry name" value="RmlC-like_jellyroll"/>
</dbReference>
<dbReference type="SUPFAM" id="SSF46785">
    <property type="entry name" value="Winged helix' DNA-binding domain"/>
    <property type="match status" value="1"/>
</dbReference>
<dbReference type="InterPro" id="IPR012318">
    <property type="entry name" value="HTH_CRP"/>
</dbReference>
<protein>
    <submittedName>
        <fullName evidence="7">Transcriptional regulator</fullName>
    </submittedName>
</protein>
<feature type="domain" description="HTH crp-type" evidence="6">
    <location>
        <begin position="134"/>
        <end position="200"/>
    </location>
</feature>
<dbReference type="RefSeq" id="WP_127758878.1">
    <property type="nucleotide sequence ID" value="NZ_CP026095.1"/>
</dbReference>
<feature type="domain" description="Cyclic nucleotide-binding" evidence="5">
    <location>
        <begin position="23"/>
        <end position="104"/>
    </location>
</feature>